<evidence type="ECO:0000256" key="2">
    <source>
        <dbReference type="SAM" id="Phobius"/>
    </source>
</evidence>
<reference evidence="5" key="1">
    <citation type="submission" date="2017-02" db="UniProtKB">
        <authorList>
            <consortium name="WormBaseParasite"/>
        </authorList>
    </citation>
    <scope>IDENTIFICATION</scope>
</reference>
<reference evidence="3 4" key="2">
    <citation type="submission" date="2018-11" db="EMBL/GenBank/DDBJ databases">
        <authorList>
            <consortium name="Pathogen Informatics"/>
        </authorList>
    </citation>
    <scope>NUCLEOTIDE SEQUENCE [LARGE SCALE GENOMIC DNA]</scope>
</reference>
<gene>
    <name evidence="3" type="ORF">TTAC_LOCUS520</name>
</gene>
<keyword evidence="2" id="KW-0812">Transmembrane</keyword>
<evidence type="ECO:0000313" key="3">
    <source>
        <dbReference type="EMBL" id="VDM16577.1"/>
    </source>
</evidence>
<organism evidence="5">
    <name type="scientific">Hydatigena taeniaeformis</name>
    <name type="common">Feline tapeworm</name>
    <name type="synonym">Taenia taeniaeformis</name>
    <dbReference type="NCBI Taxonomy" id="6205"/>
    <lineage>
        <taxon>Eukaryota</taxon>
        <taxon>Metazoa</taxon>
        <taxon>Spiralia</taxon>
        <taxon>Lophotrochozoa</taxon>
        <taxon>Platyhelminthes</taxon>
        <taxon>Cestoda</taxon>
        <taxon>Eucestoda</taxon>
        <taxon>Cyclophyllidea</taxon>
        <taxon>Taeniidae</taxon>
        <taxon>Hydatigera</taxon>
    </lineage>
</organism>
<feature type="transmembrane region" description="Helical" evidence="2">
    <location>
        <begin position="46"/>
        <end position="75"/>
    </location>
</feature>
<feature type="compositionally biased region" description="Basic and acidic residues" evidence="1">
    <location>
        <begin position="12"/>
        <end position="21"/>
    </location>
</feature>
<keyword evidence="2" id="KW-1133">Transmembrane helix</keyword>
<dbReference type="EMBL" id="UYWX01000048">
    <property type="protein sequence ID" value="VDM16577.1"/>
    <property type="molecule type" value="Genomic_DNA"/>
</dbReference>
<evidence type="ECO:0000256" key="1">
    <source>
        <dbReference type="SAM" id="MobiDB-lite"/>
    </source>
</evidence>
<dbReference type="Proteomes" id="UP000274429">
    <property type="component" value="Unassembled WGS sequence"/>
</dbReference>
<feature type="region of interest" description="Disordered" evidence="1">
    <location>
        <begin position="1"/>
        <end position="24"/>
    </location>
</feature>
<keyword evidence="2" id="KW-0472">Membrane</keyword>
<evidence type="ECO:0000313" key="5">
    <source>
        <dbReference type="WBParaSite" id="TTAC_0000051901-mRNA-1"/>
    </source>
</evidence>
<dbReference type="WBParaSite" id="TTAC_0000051901-mRNA-1">
    <property type="protein sequence ID" value="TTAC_0000051901-mRNA-1"/>
    <property type="gene ID" value="TTAC_0000051901"/>
</dbReference>
<name>A0A0R3WIS5_HYDTA</name>
<dbReference type="AlphaFoldDB" id="A0A0R3WIS5"/>
<keyword evidence="4" id="KW-1185">Reference proteome</keyword>
<sequence length="92" mass="10214">MMTQTLPSHPLSRKETVHGSEESVGGTEMFHYASDGEVDETHPTQVSLFCTLVIFLYSFYIFFVSAFVVVSAMFIKTEGSRPGPMPTNDTNT</sequence>
<accession>A0A0R3WIS5</accession>
<proteinExistence type="predicted"/>
<protein>
    <submittedName>
        <fullName evidence="5">TMEM132D_N domain-containing protein</fullName>
    </submittedName>
</protein>
<evidence type="ECO:0000313" key="4">
    <source>
        <dbReference type="Proteomes" id="UP000274429"/>
    </source>
</evidence>